<dbReference type="AlphaFoldDB" id="A0A7R9G493"/>
<organism evidence="1">
    <name type="scientific">Timema shepardi</name>
    <name type="common">Walking stick</name>
    <dbReference type="NCBI Taxonomy" id="629360"/>
    <lineage>
        <taxon>Eukaryota</taxon>
        <taxon>Metazoa</taxon>
        <taxon>Ecdysozoa</taxon>
        <taxon>Arthropoda</taxon>
        <taxon>Hexapoda</taxon>
        <taxon>Insecta</taxon>
        <taxon>Pterygota</taxon>
        <taxon>Neoptera</taxon>
        <taxon>Polyneoptera</taxon>
        <taxon>Phasmatodea</taxon>
        <taxon>Timematodea</taxon>
        <taxon>Timematoidea</taxon>
        <taxon>Timematidae</taxon>
        <taxon>Timema</taxon>
    </lineage>
</organism>
<proteinExistence type="predicted"/>
<evidence type="ECO:0008006" key="2">
    <source>
        <dbReference type="Google" id="ProtNLM"/>
    </source>
</evidence>
<protein>
    <recommendedName>
        <fullName evidence="2">Myofilin</fullName>
    </recommendedName>
</protein>
<sequence>MLRNHLDMIGRNEPIQKKAKFWQSYVRALKGTDDMRAPERISSRPRSLFHPLSSDFPELGSWPYSKSIYDDPSTANERITVPGYRYQPVSRETYGYSPRNLYPRSAYYPSYDSNKPWADHLKRLADIDRFYPSKYPLSYRYGVGAPAPRRAVSAAPSEKAVAFNYAGQPIYTRGGITRRPLTELLEPLPSMPLSRITRDPWWWEYPELRPYSSPYTWPYTPFYLRDSYLSPVKRTYLWDKHPIRPFG</sequence>
<dbReference type="InterPro" id="IPR031828">
    <property type="entry name" value="Myofilin"/>
</dbReference>
<dbReference type="Pfam" id="PF15929">
    <property type="entry name" value="Myofilin"/>
    <property type="match status" value="1"/>
</dbReference>
<gene>
    <name evidence="1" type="ORF">TSIB3V08_LOCUS10526</name>
</gene>
<dbReference type="EMBL" id="OC007102">
    <property type="protein sequence ID" value="CAD7266508.1"/>
    <property type="molecule type" value="Genomic_DNA"/>
</dbReference>
<accession>A0A7R9G493</accession>
<reference evidence="1" key="1">
    <citation type="submission" date="2020-11" db="EMBL/GenBank/DDBJ databases">
        <authorList>
            <person name="Tran Van P."/>
        </authorList>
    </citation>
    <scope>NUCLEOTIDE SEQUENCE</scope>
</reference>
<evidence type="ECO:0000313" key="1">
    <source>
        <dbReference type="EMBL" id="CAD7266508.1"/>
    </source>
</evidence>
<name>A0A7R9G493_TIMSH</name>